<keyword evidence="3" id="KW-1185">Reference proteome</keyword>
<accession>A0A7W7Y176</accession>
<feature type="chain" id="PRO_5030979234" evidence="1">
    <location>
        <begin position="23"/>
        <end position="268"/>
    </location>
</feature>
<evidence type="ECO:0000256" key="1">
    <source>
        <dbReference type="SAM" id="SignalP"/>
    </source>
</evidence>
<name>A0A7W7Y176_9GAMM</name>
<dbReference type="SUPFAM" id="SSF53850">
    <property type="entry name" value="Periplasmic binding protein-like II"/>
    <property type="match status" value="1"/>
</dbReference>
<evidence type="ECO:0000313" key="2">
    <source>
        <dbReference type="EMBL" id="MBB5016221.1"/>
    </source>
</evidence>
<dbReference type="AlphaFoldDB" id="A0A7W7Y176"/>
<proteinExistence type="predicted"/>
<dbReference type="RefSeq" id="WP_183948890.1">
    <property type="nucleotide sequence ID" value="NZ_JACHHX010000016.1"/>
</dbReference>
<feature type="signal peptide" evidence="1">
    <location>
        <begin position="1"/>
        <end position="22"/>
    </location>
</feature>
<evidence type="ECO:0000313" key="3">
    <source>
        <dbReference type="Proteomes" id="UP000519004"/>
    </source>
</evidence>
<comment type="caution">
    <text evidence="2">The sequence shown here is derived from an EMBL/GenBank/DDBJ whole genome shotgun (WGS) entry which is preliminary data.</text>
</comment>
<gene>
    <name evidence="2" type="ORF">HNQ58_002132</name>
</gene>
<dbReference type="Gene3D" id="3.40.190.10">
    <property type="entry name" value="Periplasmic binding protein-like II"/>
    <property type="match status" value="1"/>
</dbReference>
<sequence length="268" mass="29663">MNRHSGLLAAFALILASGQALAETYTVSVEPSYPPAQAEEVYRPLLDYLGKATGHHFVLSVPRNYHLLWRDIRANAEVHFAFEEAHLTDYRASRFGFQPLARTAETTSYALIAQPDVARRGVEGLVGYRVISMPSPSLGYALLGELYRNPVAQPDVQSAAASWRDGVEMIFSGEAEAAMVPSHIAQLYPNLEPVHRTRSFPGSAFSASPAVPEEVKQAVREALLRLHEDPELFDVLTELGASRFEPTDAAEYRGHERMLSGFFGYESR</sequence>
<organism evidence="2 3">
    <name type="scientific">Rehaibacterium terrae</name>
    <dbReference type="NCBI Taxonomy" id="1341696"/>
    <lineage>
        <taxon>Bacteria</taxon>
        <taxon>Pseudomonadati</taxon>
        <taxon>Pseudomonadota</taxon>
        <taxon>Gammaproteobacteria</taxon>
        <taxon>Lysobacterales</taxon>
        <taxon>Lysobacteraceae</taxon>
        <taxon>Rehaibacterium</taxon>
    </lineage>
</organism>
<dbReference type="Proteomes" id="UP000519004">
    <property type="component" value="Unassembled WGS sequence"/>
</dbReference>
<reference evidence="2 3" key="1">
    <citation type="submission" date="2020-08" db="EMBL/GenBank/DDBJ databases">
        <title>Genomic Encyclopedia of Type Strains, Phase IV (KMG-IV): sequencing the most valuable type-strain genomes for metagenomic binning, comparative biology and taxonomic classification.</title>
        <authorList>
            <person name="Goeker M."/>
        </authorList>
    </citation>
    <scope>NUCLEOTIDE SEQUENCE [LARGE SCALE GENOMIC DNA]</scope>
    <source>
        <strain evidence="2 3">DSM 25897</strain>
    </source>
</reference>
<dbReference type="Pfam" id="PF12974">
    <property type="entry name" value="Phosphonate-bd"/>
    <property type="match status" value="1"/>
</dbReference>
<protein>
    <submittedName>
        <fullName evidence="2">ABC-type phosphate/phosphonate transport system substrate-binding protein</fullName>
    </submittedName>
</protein>
<dbReference type="EMBL" id="JACHHX010000016">
    <property type="protein sequence ID" value="MBB5016221.1"/>
    <property type="molecule type" value="Genomic_DNA"/>
</dbReference>
<keyword evidence="1" id="KW-0732">Signal</keyword>